<accession>A0A8S1RUZ9</accession>
<evidence type="ECO:0008006" key="4">
    <source>
        <dbReference type="Google" id="ProtNLM"/>
    </source>
</evidence>
<name>A0A8S1RUZ9_9CILI</name>
<keyword evidence="3" id="KW-1185">Reference proteome</keyword>
<dbReference type="Proteomes" id="UP000689195">
    <property type="component" value="Unassembled WGS sequence"/>
</dbReference>
<comment type="caution">
    <text evidence="2">The sequence shown here is derived from an EMBL/GenBank/DDBJ whole genome shotgun (WGS) entry which is preliminary data.</text>
</comment>
<keyword evidence="1" id="KW-1133">Transmembrane helix</keyword>
<proteinExistence type="predicted"/>
<dbReference type="AlphaFoldDB" id="A0A8S1RUZ9"/>
<gene>
    <name evidence="2" type="ORF">PPENT_87.1.T0010290</name>
</gene>
<feature type="transmembrane region" description="Helical" evidence="1">
    <location>
        <begin position="71"/>
        <end position="94"/>
    </location>
</feature>
<organism evidence="2 3">
    <name type="scientific">Paramecium pentaurelia</name>
    <dbReference type="NCBI Taxonomy" id="43138"/>
    <lineage>
        <taxon>Eukaryota</taxon>
        <taxon>Sar</taxon>
        <taxon>Alveolata</taxon>
        <taxon>Ciliophora</taxon>
        <taxon>Intramacronucleata</taxon>
        <taxon>Oligohymenophorea</taxon>
        <taxon>Peniculida</taxon>
        <taxon>Parameciidae</taxon>
        <taxon>Paramecium</taxon>
    </lineage>
</organism>
<evidence type="ECO:0000256" key="1">
    <source>
        <dbReference type="SAM" id="Phobius"/>
    </source>
</evidence>
<keyword evidence="1" id="KW-0812">Transmembrane</keyword>
<protein>
    <recommendedName>
        <fullName evidence="4">Transmembrane protein</fullName>
    </recommendedName>
</protein>
<dbReference type="EMBL" id="CAJJDO010000001">
    <property type="protein sequence ID" value="CAD8131796.1"/>
    <property type="molecule type" value="Genomic_DNA"/>
</dbReference>
<reference evidence="2" key="1">
    <citation type="submission" date="2021-01" db="EMBL/GenBank/DDBJ databases">
        <authorList>
            <consortium name="Genoscope - CEA"/>
            <person name="William W."/>
        </authorList>
    </citation>
    <scope>NUCLEOTIDE SEQUENCE</scope>
</reference>
<evidence type="ECO:0000313" key="3">
    <source>
        <dbReference type="Proteomes" id="UP000689195"/>
    </source>
</evidence>
<evidence type="ECO:0000313" key="2">
    <source>
        <dbReference type="EMBL" id="CAD8131796.1"/>
    </source>
</evidence>
<keyword evidence="1" id="KW-0472">Membrane</keyword>
<sequence>MLSQIVQYLGFVRILYQKQELHLSYKENLQTIKEKIQNLYSNQKEVAFWKTFRQSDNQYSQRTLKHLLFKFILYIFLIISFFCSILYFDFLRFIQVFKKYSIFRKCRVYLLRSPYILINIYRDLMLNDTKQNEEIKIKINFNYLTETQLNKTA</sequence>